<keyword evidence="7" id="KW-0067">ATP-binding</keyword>
<dbReference type="GO" id="GO:0140359">
    <property type="term" value="F:ABC-type transporter activity"/>
    <property type="evidence" value="ECO:0007669"/>
    <property type="project" value="InterPro"/>
</dbReference>
<dbReference type="InterPro" id="IPR003439">
    <property type="entry name" value="ABC_transporter-like_ATP-bd"/>
</dbReference>
<evidence type="ECO:0000256" key="8">
    <source>
        <dbReference type="ARBA" id="ARBA00022989"/>
    </source>
</evidence>
<dbReference type="GO" id="GO:0005886">
    <property type="term" value="C:plasma membrane"/>
    <property type="evidence" value="ECO:0007669"/>
    <property type="project" value="UniProtKB-ARBA"/>
</dbReference>
<dbReference type="Pfam" id="PF01061">
    <property type="entry name" value="ABC2_membrane"/>
    <property type="match status" value="1"/>
</dbReference>
<proteinExistence type="inferred from homology"/>
<evidence type="ECO:0000256" key="9">
    <source>
        <dbReference type="ARBA" id="ARBA00023136"/>
    </source>
</evidence>
<evidence type="ECO:0000256" key="7">
    <source>
        <dbReference type="ARBA" id="ARBA00022840"/>
    </source>
</evidence>
<protein>
    <submittedName>
        <fullName evidence="13">Pleiotropic drug resistance protein 3</fullName>
    </submittedName>
</protein>
<feature type="transmembrane region" description="Helical" evidence="11">
    <location>
        <begin position="702"/>
        <end position="725"/>
    </location>
</feature>
<evidence type="ECO:0000313" key="14">
    <source>
        <dbReference type="Proteomes" id="UP000237347"/>
    </source>
</evidence>
<dbReference type="PANTHER" id="PTHR19241">
    <property type="entry name" value="ATP-BINDING CASSETTE TRANSPORTER"/>
    <property type="match status" value="1"/>
</dbReference>
<evidence type="ECO:0000259" key="12">
    <source>
        <dbReference type="PROSITE" id="PS50893"/>
    </source>
</evidence>
<dbReference type="PROSITE" id="PS50893">
    <property type="entry name" value="ABC_TRANSPORTER_2"/>
    <property type="match status" value="1"/>
</dbReference>
<dbReference type="InterPro" id="IPR003593">
    <property type="entry name" value="AAA+_ATPase"/>
</dbReference>
<dbReference type="Gene3D" id="3.40.50.300">
    <property type="entry name" value="P-loop containing nucleotide triphosphate hydrolases"/>
    <property type="match status" value="1"/>
</dbReference>
<keyword evidence="4 11" id="KW-0812">Transmembrane</keyword>
<comment type="subcellular location">
    <subcellularLocation>
        <location evidence="1">Membrane</location>
        <topology evidence="1">Multi-pass membrane protein</topology>
    </subcellularLocation>
</comment>
<evidence type="ECO:0000256" key="4">
    <source>
        <dbReference type="ARBA" id="ARBA00022692"/>
    </source>
</evidence>
<evidence type="ECO:0000256" key="1">
    <source>
        <dbReference type="ARBA" id="ARBA00004141"/>
    </source>
</evidence>
<dbReference type="InterPro" id="IPR013581">
    <property type="entry name" value="PDR_assoc"/>
</dbReference>
<feature type="transmembrane region" description="Helical" evidence="11">
    <location>
        <begin position="508"/>
        <end position="525"/>
    </location>
</feature>
<dbReference type="Proteomes" id="UP000237347">
    <property type="component" value="Unassembled WGS sequence"/>
</dbReference>
<feature type="transmembrane region" description="Helical" evidence="11">
    <location>
        <begin position="475"/>
        <end position="496"/>
    </location>
</feature>
<organism evidence="13 14">
    <name type="scientific">Quercus suber</name>
    <name type="common">Cork oak</name>
    <dbReference type="NCBI Taxonomy" id="58331"/>
    <lineage>
        <taxon>Eukaryota</taxon>
        <taxon>Viridiplantae</taxon>
        <taxon>Streptophyta</taxon>
        <taxon>Embryophyta</taxon>
        <taxon>Tracheophyta</taxon>
        <taxon>Spermatophyta</taxon>
        <taxon>Magnoliopsida</taxon>
        <taxon>eudicotyledons</taxon>
        <taxon>Gunneridae</taxon>
        <taxon>Pentapetalae</taxon>
        <taxon>rosids</taxon>
        <taxon>fabids</taxon>
        <taxon>Fagales</taxon>
        <taxon>Fagaceae</taxon>
        <taxon>Quercus</taxon>
    </lineage>
</organism>
<dbReference type="Pfam" id="PF00005">
    <property type="entry name" value="ABC_tran"/>
    <property type="match status" value="1"/>
</dbReference>
<evidence type="ECO:0000256" key="6">
    <source>
        <dbReference type="ARBA" id="ARBA00022741"/>
    </source>
</evidence>
<keyword evidence="8 11" id="KW-1133">Transmembrane helix</keyword>
<dbReference type="GO" id="GO:0005524">
    <property type="term" value="F:ATP binding"/>
    <property type="evidence" value="ECO:0007669"/>
    <property type="project" value="UniProtKB-KW"/>
</dbReference>
<comment type="similarity">
    <text evidence="2">Belongs to the ABC transporter superfamily. ABCG family. PDR (TC 3.A.1.205) subfamily.</text>
</comment>
<feature type="domain" description="ABC transporter" evidence="12">
    <location>
        <begin position="160"/>
        <end position="411"/>
    </location>
</feature>
<feature type="transmembrane region" description="Helical" evidence="11">
    <location>
        <begin position="593"/>
        <end position="613"/>
    </location>
</feature>
<reference evidence="13 14" key="1">
    <citation type="journal article" date="2018" name="Sci. Data">
        <title>The draft genome sequence of cork oak.</title>
        <authorList>
            <person name="Ramos A.M."/>
            <person name="Usie A."/>
            <person name="Barbosa P."/>
            <person name="Barros P.M."/>
            <person name="Capote T."/>
            <person name="Chaves I."/>
            <person name="Simoes F."/>
            <person name="Abreu I."/>
            <person name="Carrasquinho I."/>
            <person name="Faro C."/>
            <person name="Guimaraes J.B."/>
            <person name="Mendonca D."/>
            <person name="Nobrega F."/>
            <person name="Rodrigues L."/>
            <person name="Saibo N.J.M."/>
            <person name="Varela M.C."/>
            <person name="Egas C."/>
            <person name="Matos J."/>
            <person name="Miguel C.M."/>
            <person name="Oliveira M.M."/>
            <person name="Ricardo C.P."/>
            <person name="Goncalves S."/>
        </authorList>
    </citation>
    <scope>NUCLEOTIDE SEQUENCE [LARGE SCALE GENOMIC DNA]</scope>
    <source>
        <strain evidence="14">cv. HL8</strain>
    </source>
</reference>
<dbReference type="InterPro" id="IPR013525">
    <property type="entry name" value="ABC2_TM"/>
</dbReference>
<dbReference type="AlphaFoldDB" id="A0AAW0J9X5"/>
<comment type="caution">
    <text evidence="13">The sequence shown here is derived from an EMBL/GenBank/DDBJ whole genome shotgun (WGS) entry which is preliminary data.</text>
</comment>
<keyword evidence="14" id="KW-1185">Reference proteome</keyword>
<accession>A0AAW0J9X5</accession>
<keyword evidence="5" id="KW-0677">Repeat</keyword>
<keyword evidence="9 11" id="KW-0472">Membrane</keyword>
<keyword evidence="3" id="KW-0813">Transport</keyword>
<evidence type="ECO:0000256" key="11">
    <source>
        <dbReference type="SAM" id="Phobius"/>
    </source>
</evidence>
<sequence length="732" mass="82455">FWVSPLTYGEIGLSLNEFLAPRWQKVSLSLHTKKSSLFYADTTAQEQGADLMLSTNTTIGQEILKSRGLNFDGYLYWISLGALFGFTIVFNIGYILALSFLKSPGSSRAIISHEKLSEIRGSEDSHDGTHLDKKSRNSPPLTTIEPKKGRMVLPFTPLTVAFQDVQYYVDTPLEMRENGFTNKKLQILSDIMGAFRPGILTALMGVSGAGKTTLLDVLAGRKTSGYIEGQIKIGGYPKVQETFARVSGYCEQTDIHSPQITVEESVIFSAWLRLSPQIDTKTKAEFVNEVLETIELDGIKDALVGIPGITGLSNEQRKRLTIAVELVANPSIIFMDEPTTGLDARAAAIVMRAVKNVADTGRTIVCTIHQPSVDIFEAFDESIPRVPKIRNNYNPAAWMLDVTSTSAETKLGIDFALKYRESSLYEKNKELVRQLSNPPPGSRDLYFPTLFSQNGWGQFKSCLWKQHLAYWRSPAYNLMRIVFALISALIFGVLYWNQGKKINNQQNVFNISGAMYSAVIFLGISNCTKVLPYVATERTVMYREKFAGMYSSCAYSLAQVIVEVPYLFIETVIFVMIIYPTIGYYGSAYKVSWYFYVTFCSLLYYNYLGMLLVSFTPNYMVATILSSGFYTTFNLFAGFLIPKPQIPKWWMWLYYLTPTSWSLNGLLTSQYGDINKDIMVFGETKTVVAFLKDYFGFHHDQLALVAIVLIAFPLVFASLFAYFIARLNFQRR</sequence>
<feature type="non-terminal residue" evidence="13">
    <location>
        <position position="1"/>
    </location>
</feature>
<dbReference type="SMART" id="SM00382">
    <property type="entry name" value="AAA"/>
    <property type="match status" value="1"/>
</dbReference>
<feature type="compositionally biased region" description="Basic and acidic residues" evidence="10">
    <location>
        <begin position="121"/>
        <end position="135"/>
    </location>
</feature>
<evidence type="ECO:0000256" key="3">
    <source>
        <dbReference type="ARBA" id="ARBA00022448"/>
    </source>
</evidence>
<dbReference type="FunFam" id="3.40.50.300:FF:003489">
    <property type="entry name" value="ABC transporter G family member 39"/>
    <property type="match status" value="1"/>
</dbReference>
<name>A0AAW0J9X5_QUESU</name>
<gene>
    <name evidence="13" type="primary">PDR3_2</name>
    <name evidence="13" type="ORF">CFP56_035336</name>
</gene>
<evidence type="ECO:0000256" key="10">
    <source>
        <dbReference type="SAM" id="MobiDB-lite"/>
    </source>
</evidence>
<evidence type="ECO:0000313" key="13">
    <source>
        <dbReference type="EMBL" id="KAK7823595.1"/>
    </source>
</evidence>
<evidence type="ECO:0000256" key="5">
    <source>
        <dbReference type="ARBA" id="ARBA00022737"/>
    </source>
</evidence>
<dbReference type="EMBL" id="PKMF04000627">
    <property type="protein sequence ID" value="KAK7823595.1"/>
    <property type="molecule type" value="Genomic_DNA"/>
</dbReference>
<dbReference type="GO" id="GO:0016887">
    <property type="term" value="F:ATP hydrolysis activity"/>
    <property type="evidence" value="ECO:0007669"/>
    <property type="project" value="InterPro"/>
</dbReference>
<feature type="transmembrane region" description="Helical" evidence="11">
    <location>
        <begin position="619"/>
        <end position="640"/>
    </location>
</feature>
<dbReference type="CDD" id="cd03232">
    <property type="entry name" value="ABCG_PDR_domain2"/>
    <property type="match status" value="1"/>
</dbReference>
<dbReference type="SUPFAM" id="SSF52540">
    <property type="entry name" value="P-loop containing nucleoside triphosphate hydrolases"/>
    <property type="match status" value="1"/>
</dbReference>
<feature type="transmembrane region" description="Helical" evidence="11">
    <location>
        <begin position="74"/>
        <end position="101"/>
    </location>
</feature>
<dbReference type="InterPro" id="IPR027417">
    <property type="entry name" value="P-loop_NTPase"/>
</dbReference>
<keyword evidence="6" id="KW-0547">Nucleotide-binding</keyword>
<dbReference type="InterPro" id="IPR034003">
    <property type="entry name" value="ABCG_PDR_2"/>
</dbReference>
<evidence type="ECO:0000256" key="2">
    <source>
        <dbReference type="ARBA" id="ARBA00006012"/>
    </source>
</evidence>
<dbReference type="FunFam" id="3.40.50.300:FF:006093">
    <property type="entry name" value="Uncharacterized protein"/>
    <property type="match status" value="1"/>
</dbReference>
<dbReference type="Pfam" id="PF08370">
    <property type="entry name" value="PDR_assoc"/>
    <property type="match status" value="1"/>
</dbReference>
<feature type="region of interest" description="Disordered" evidence="10">
    <location>
        <begin position="121"/>
        <end position="143"/>
    </location>
</feature>